<gene>
    <name evidence="3" type="ORF">FZEAL_9806</name>
</gene>
<dbReference type="PANTHER" id="PTHR36223">
    <property type="entry name" value="BETA-LACTAMASE-TYPE TRANSPEPTIDASE FOLD DOMAIN CONTAINING PROTEIN"/>
    <property type="match status" value="1"/>
</dbReference>
<dbReference type="InterPro" id="IPR057678">
    <property type="entry name" value="DUF7918"/>
</dbReference>
<dbReference type="Proteomes" id="UP000635477">
    <property type="component" value="Unassembled WGS sequence"/>
</dbReference>
<sequence>MTLPEVDWPLPQEGASRREHRQPFLPIRECEVATEYKCPDDHELIVTSDPDAHLPTTRCYIESKTGAEFSVDVEVTRHLVLPRHHDCIVTNMYIDGTWTYSLAGTFQKRTRSPITLTHWAKGGVTEPNGQIVFKKFVFTAITRTDTATNEKADRDATRSRGLGTIKIIFESGRRGSESVYIPQVFPEDESFDFAEKALKGRELSHGASLVASNKVAGQVMSWNITERSRIGVFCFHYRSHDTEALQHEMIIPRTPSLEVQPEVAGDLSHLSGEEIRRLARERLRDVQIKQEREAGVKREADYSPTPPPRPLKVIRLDNGKEAFDLTED</sequence>
<name>A0A8H4XEM7_9HYPO</name>
<evidence type="ECO:0000313" key="4">
    <source>
        <dbReference type="Proteomes" id="UP000635477"/>
    </source>
</evidence>
<proteinExistence type="predicted"/>
<feature type="compositionally biased region" description="Basic and acidic residues" evidence="1">
    <location>
        <begin position="290"/>
        <end position="301"/>
    </location>
</feature>
<feature type="region of interest" description="Disordered" evidence="1">
    <location>
        <begin position="290"/>
        <end position="313"/>
    </location>
</feature>
<accession>A0A8H4XEM7</accession>
<feature type="domain" description="DUF7918" evidence="2">
    <location>
        <begin position="32"/>
        <end position="254"/>
    </location>
</feature>
<comment type="caution">
    <text evidence="3">The sequence shown here is derived from an EMBL/GenBank/DDBJ whole genome shotgun (WGS) entry which is preliminary data.</text>
</comment>
<dbReference type="OrthoDB" id="3364132at2759"/>
<feature type="region of interest" description="Disordered" evidence="1">
    <location>
        <begin position="1"/>
        <end position="20"/>
    </location>
</feature>
<keyword evidence="4" id="KW-1185">Reference proteome</keyword>
<reference evidence="3" key="1">
    <citation type="journal article" date="2020" name="BMC Genomics">
        <title>Correction to: Identification and distribution of gene clusters required for synthesis of sphingolipid metabolism inhibitors in diverse species of the filamentous fungus Fusarium.</title>
        <authorList>
            <person name="Kim H.S."/>
            <person name="Lohmar J.M."/>
            <person name="Busman M."/>
            <person name="Brown D.W."/>
            <person name="Naumann T.A."/>
            <person name="Divon H.H."/>
            <person name="Lysoe E."/>
            <person name="Uhlig S."/>
            <person name="Proctor R.H."/>
        </authorList>
    </citation>
    <scope>NUCLEOTIDE SEQUENCE</scope>
    <source>
        <strain evidence="3">NRRL 22465</strain>
    </source>
</reference>
<evidence type="ECO:0000259" key="2">
    <source>
        <dbReference type="Pfam" id="PF25534"/>
    </source>
</evidence>
<dbReference type="Pfam" id="PF25534">
    <property type="entry name" value="DUF7918"/>
    <property type="match status" value="1"/>
</dbReference>
<reference evidence="3" key="2">
    <citation type="submission" date="2020-05" db="EMBL/GenBank/DDBJ databases">
        <authorList>
            <person name="Kim H.-S."/>
            <person name="Proctor R.H."/>
            <person name="Brown D.W."/>
        </authorList>
    </citation>
    <scope>NUCLEOTIDE SEQUENCE</scope>
    <source>
        <strain evidence="3">NRRL 22465</strain>
    </source>
</reference>
<evidence type="ECO:0000256" key="1">
    <source>
        <dbReference type="SAM" id="MobiDB-lite"/>
    </source>
</evidence>
<dbReference type="EMBL" id="JABEYC010000963">
    <property type="protein sequence ID" value="KAF4971585.1"/>
    <property type="molecule type" value="Genomic_DNA"/>
</dbReference>
<protein>
    <recommendedName>
        <fullName evidence="2">DUF7918 domain-containing protein</fullName>
    </recommendedName>
</protein>
<evidence type="ECO:0000313" key="3">
    <source>
        <dbReference type="EMBL" id="KAF4971585.1"/>
    </source>
</evidence>
<dbReference type="PANTHER" id="PTHR36223:SF1">
    <property type="entry name" value="TRANSCRIPTION ELONGATION FACTOR EAF N-TERMINAL DOMAIN-CONTAINING PROTEIN"/>
    <property type="match status" value="1"/>
</dbReference>
<organism evidence="3 4">
    <name type="scientific">Fusarium zealandicum</name>
    <dbReference type="NCBI Taxonomy" id="1053134"/>
    <lineage>
        <taxon>Eukaryota</taxon>
        <taxon>Fungi</taxon>
        <taxon>Dikarya</taxon>
        <taxon>Ascomycota</taxon>
        <taxon>Pezizomycotina</taxon>
        <taxon>Sordariomycetes</taxon>
        <taxon>Hypocreomycetidae</taxon>
        <taxon>Hypocreales</taxon>
        <taxon>Nectriaceae</taxon>
        <taxon>Fusarium</taxon>
        <taxon>Fusarium staphyleae species complex</taxon>
    </lineage>
</organism>
<dbReference type="AlphaFoldDB" id="A0A8H4XEM7"/>